<proteinExistence type="inferred from homology"/>
<evidence type="ECO:0000256" key="2">
    <source>
        <dbReference type="ARBA" id="ARBA00008034"/>
    </source>
</evidence>
<feature type="transmembrane region" description="Helical" evidence="9">
    <location>
        <begin position="152"/>
        <end position="171"/>
    </location>
</feature>
<evidence type="ECO:0000256" key="9">
    <source>
        <dbReference type="SAM" id="Phobius"/>
    </source>
</evidence>
<protein>
    <submittedName>
        <fullName evidence="10">Metal ABC transporter permease</fullName>
    </submittedName>
</protein>
<feature type="transmembrane region" description="Helical" evidence="9">
    <location>
        <begin position="18"/>
        <end position="37"/>
    </location>
</feature>
<evidence type="ECO:0000256" key="1">
    <source>
        <dbReference type="ARBA" id="ARBA00004651"/>
    </source>
</evidence>
<dbReference type="AlphaFoldDB" id="V6Z4W8"/>
<accession>V6Z4W8</accession>
<keyword evidence="7 9" id="KW-0472">Membrane</keyword>
<evidence type="ECO:0000256" key="8">
    <source>
        <dbReference type="RuleBase" id="RU003943"/>
    </source>
</evidence>
<evidence type="ECO:0000313" key="10">
    <source>
        <dbReference type="EMBL" id="ESV54659.1"/>
    </source>
</evidence>
<dbReference type="InterPro" id="IPR037294">
    <property type="entry name" value="ABC_BtuC-like"/>
</dbReference>
<comment type="similarity">
    <text evidence="2 8">Belongs to the ABC-3 integral membrane protein family.</text>
</comment>
<feature type="transmembrane region" description="Helical" evidence="9">
    <location>
        <begin position="192"/>
        <end position="210"/>
    </location>
</feature>
<feature type="transmembrane region" description="Helical" evidence="9">
    <location>
        <begin position="216"/>
        <end position="232"/>
    </location>
</feature>
<keyword evidence="6 9" id="KW-1133">Transmembrane helix</keyword>
<keyword evidence="3 8" id="KW-0813">Transport</keyword>
<evidence type="ECO:0000256" key="3">
    <source>
        <dbReference type="ARBA" id="ARBA00022448"/>
    </source>
</evidence>
<name>V6Z4W8_STRAG</name>
<dbReference type="Gene3D" id="1.10.3470.10">
    <property type="entry name" value="ABC transporter involved in vitamin B12 uptake, BtuC"/>
    <property type="match status" value="1"/>
</dbReference>
<dbReference type="GO" id="GO:0010043">
    <property type="term" value="P:response to zinc ion"/>
    <property type="evidence" value="ECO:0007669"/>
    <property type="project" value="TreeGrafter"/>
</dbReference>
<evidence type="ECO:0000256" key="5">
    <source>
        <dbReference type="ARBA" id="ARBA00022692"/>
    </source>
</evidence>
<feature type="transmembrane region" description="Helical" evidence="9">
    <location>
        <begin position="263"/>
        <end position="283"/>
    </location>
</feature>
<evidence type="ECO:0000256" key="7">
    <source>
        <dbReference type="ARBA" id="ARBA00023136"/>
    </source>
</evidence>
<dbReference type="GO" id="GO:0043190">
    <property type="term" value="C:ATP-binding cassette (ABC) transporter complex"/>
    <property type="evidence" value="ECO:0007669"/>
    <property type="project" value="InterPro"/>
</dbReference>
<evidence type="ECO:0000256" key="4">
    <source>
        <dbReference type="ARBA" id="ARBA00022475"/>
    </source>
</evidence>
<dbReference type="InterPro" id="IPR001626">
    <property type="entry name" value="ABC_TroCD"/>
</dbReference>
<keyword evidence="4" id="KW-1003">Cell membrane</keyword>
<evidence type="ECO:0000256" key="6">
    <source>
        <dbReference type="ARBA" id="ARBA00022989"/>
    </source>
</evidence>
<keyword evidence="5 8" id="KW-0812">Transmembrane</keyword>
<feature type="transmembrane region" description="Helical" evidence="9">
    <location>
        <begin position="239"/>
        <end position="257"/>
    </location>
</feature>
<dbReference type="EMBL" id="ANQC01000086">
    <property type="protein sequence ID" value="ESV54659.1"/>
    <property type="molecule type" value="Genomic_DNA"/>
</dbReference>
<sequence length="296" mass="32235">MLFSGLLIFERRIDVSEVLLIMIVIAMSCSLIGNILVISNQSMVADALSHSVLLGIVLGFFLTQDLNSPLLLIGASVFGVLTIVGIEAIHSQKIAQDAATGLVFTFFFALGVLLISLFARNVHLDLDIVLMGEVLFAPFVRSQFLGVDLPFALLRGIILCLSLMLFYALFFRRLSLYLFDKTQAKLVGVKIRLLKISLMFLVSLTIVAAFDSLGSITVISFLVAPAMISSLWAQTFLNFTALSLISSILLAGLGYYLGMLFDVTVSGMSAVVALGSFLIMILIKQVVYNIKKSKAF</sequence>
<feature type="transmembrane region" description="Helical" evidence="9">
    <location>
        <begin position="69"/>
        <end position="89"/>
    </location>
</feature>
<dbReference type="Pfam" id="PF00950">
    <property type="entry name" value="ABC-3"/>
    <property type="match status" value="1"/>
</dbReference>
<dbReference type="PANTHER" id="PTHR30477">
    <property type="entry name" value="ABC-TRANSPORTER METAL-BINDING PROTEIN"/>
    <property type="match status" value="1"/>
</dbReference>
<dbReference type="PANTHER" id="PTHR30477:SF8">
    <property type="entry name" value="METAL TRANSPORT SYSTEM MEMBRANE PROTEIN CT_070-RELATED"/>
    <property type="match status" value="1"/>
</dbReference>
<feature type="transmembrane region" description="Helical" evidence="9">
    <location>
        <begin position="44"/>
        <end position="63"/>
    </location>
</feature>
<dbReference type="GO" id="GO:0055085">
    <property type="term" value="P:transmembrane transport"/>
    <property type="evidence" value="ECO:0007669"/>
    <property type="project" value="InterPro"/>
</dbReference>
<comment type="caution">
    <text evidence="10">The sequence shown here is derived from an EMBL/GenBank/DDBJ whole genome shotgun (WGS) entry which is preliminary data.</text>
</comment>
<dbReference type="SUPFAM" id="SSF81345">
    <property type="entry name" value="ABC transporter involved in vitamin B12 uptake, BtuC"/>
    <property type="match status" value="1"/>
</dbReference>
<gene>
    <name evidence="10" type="ORF">SAG0136_05305</name>
</gene>
<dbReference type="eggNOG" id="COG1108">
    <property type="taxonomic scope" value="Bacteria"/>
</dbReference>
<dbReference type="Proteomes" id="UP000018482">
    <property type="component" value="Unassembled WGS sequence"/>
</dbReference>
<feature type="transmembrane region" description="Helical" evidence="9">
    <location>
        <begin position="101"/>
        <end position="119"/>
    </location>
</feature>
<organism evidence="10 11">
    <name type="scientific">Streptococcus agalactiae LMG 14747</name>
    <dbReference type="NCBI Taxonomy" id="1154860"/>
    <lineage>
        <taxon>Bacteria</taxon>
        <taxon>Bacillati</taxon>
        <taxon>Bacillota</taxon>
        <taxon>Bacilli</taxon>
        <taxon>Lactobacillales</taxon>
        <taxon>Streptococcaceae</taxon>
        <taxon>Streptococcus</taxon>
    </lineage>
</organism>
<comment type="subcellular location">
    <subcellularLocation>
        <location evidence="1 8">Cell membrane</location>
        <topology evidence="1 8">Multi-pass membrane protein</topology>
    </subcellularLocation>
</comment>
<reference evidence="10 11" key="1">
    <citation type="submission" date="2013-05" db="EMBL/GenBank/DDBJ databases">
        <authorList>
            <person name="Richards V.P."/>
            <person name="Durkin S.A.S."/>
            <person name="Kim M."/>
            <person name="Pavinski Bitar P.D."/>
            <person name="Stanhope M.J."/>
            <person name="Town C.D."/>
            <person name="Venter J.C."/>
        </authorList>
    </citation>
    <scope>NUCLEOTIDE SEQUENCE [LARGE SCALE GENOMIC DNA]</scope>
    <source>
        <strain evidence="10 11">LMG 14747</strain>
    </source>
</reference>
<evidence type="ECO:0000313" key="11">
    <source>
        <dbReference type="Proteomes" id="UP000018482"/>
    </source>
</evidence>